<gene>
    <name evidence="2" type="ORF">CGZ75_05035</name>
</gene>
<sequence length="345" mass="38211">MPFTFSHPLFAAPLNKMVPRLSIMGLALGSMAPDMEYFIAMEPYRSIGHEWQGFLLLGLPLSIACSAAFYSVLAPLLPRLLPATGSLDRYAADRLSKTRLRAPASVSAWGWFLLSLYIGFLSHLFMDGMTHTNGWLVVRNTELMYERTAGLPTYKWLQYLFSLLGLLVYAIWLAFDYGRWRRARPKAAQAVSSALASFEPSAFSSHRPLAKLSLWFCATSVGLILLAPKIMFSEHPDNLVLWLVAGLSSALFGFFSAGLLLNTPGEGRFVRAVGLLLLLVFAALFKASAIVREATSSPYEAGPIGLWIGYIWVFSILVWTLSFSGKRRQYAAIQPVNGSSPQRQV</sequence>
<keyword evidence="1" id="KW-0472">Membrane</keyword>
<evidence type="ECO:0008006" key="4">
    <source>
        <dbReference type="Google" id="ProtNLM"/>
    </source>
</evidence>
<accession>A0A229P2C3</accession>
<feature type="transmembrane region" description="Helical" evidence="1">
    <location>
        <begin position="273"/>
        <end position="292"/>
    </location>
</feature>
<evidence type="ECO:0000256" key="1">
    <source>
        <dbReference type="SAM" id="Phobius"/>
    </source>
</evidence>
<keyword evidence="3" id="KW-1185">Reference proteome</keyword>
<comment type="caution">
    <text evidence="2">The sequence shown here is derived from an EMBL/GenBank/DDBJ whole genome shotgun (WGS) entry which is preliminary data.</text>
</comment>
<feature type="transmembrane region" description="Helical" evidence="1">
    <location>
        <begin position="212"/>
        <end position="233"/>
    </location>
</feature>
<dbReference type="OrthoDB" id="8481923at2"/>
<dbReference type="Pfam" id="PF13803">
    <property type="entry name" value="DUF4184"/>
    <property type="match status" value="1"/>
</dbReference>
<protein>
    <recommendedName>
        <fullName evidence="4">DUF4184 domain-containing protein</fullName>
    </recommendedName>
</protein>
<proteinExistence type="predicted"/>
<dbReference type="InterPro" id="IPR025238">
    <property type="entry name" value="DUF4184"/>
</dbReference>
<dbReference type="AlphaFoldDB" id="A0A229P2C3"/>
<feature type="transmembrane region" description="Helical" evidence="1">
    <location>
        <begin position="106"/>
        <end position="126"/>
    </location>
</feature>
<name>A0A229P2C3_9BACL</name>
<feature type="transmembrane region" description="Helical" evidence="1">
    <location>
        <begin position="239"/>
        <end position="261"/>
    </location>
</feature>
<evidence type="ECO:0000313" key="3">
    <source>
        <dbReference type="Proteomes" id="UP000215145"/>
    </source>
</evidence>
<keyword evidence="1" id="KW-0812">Transmembrane</keyword>
<organism evidence="2 3">
    <name type="scientific">Paenibacillus herberti</name>
    <dbReference type="NCBI Taxonomy" id="1619309"/>
    <lineage>
        <taxon>Bacteria</taxon>
        <taxon>Bacillati</taxon>
        <taxon>Bacillota</taxon>
        <taxon>Bacilli</taxon>
        <taxon>Bacillales</taxon>
        <taxon>Paenibacillaceae</taxon>
        <taxon>Paenibacillus</taxon>
    </lineage>
</organism>
<feature type="transmembrane region" description="Helical" evidence="1">
    <location>
        <begin position="156"/>
        <end position="175"/>
    </location>
</feature>
<feature type="transmembrane region" description="Helical" evidence="1">
    <location>
        <begin position="304"/>
        <end position="323"/>
    </location>
</feature>
<keyword evidence="1" id="KW-1133">Transmembrane helix</keyword>
<feature type="transmembrane region" description="Helical" evidence="1">
    <location>
        <begin position="51"/>
        <end position="73"/>
    </location>
</feature>
<evidence type="ECO:0000313" key="2">
    <source>
        <dbReference type="EMBL" id="OXM16069.1"/>
    </source>
</evidence>
<dbReference type="RefSeq" id="WP_089523154.1">
    <property type="nucleotide sequence ID" value="NZ_NMUQ01000001.1"/>
</dbReference>
<dbReference type="EMBL" id="NMUQ01000001">
    <property type="protein sequence ID" value="OXM16069.1"/>
    <property type="molecule type" value="Genomic_DNA"/>
</dbReference>
<dbReference type="Proteomes" id="UP000215145">
    <property type="component" value="Unassembled WGS sequence"/>
</dbReference>
<reference evidence="2 3" key="1">
    <citation type="submission" date="2017-07" db="EMBL/GenBank/DDBJ databases">
        <title>Paenibacillus herberti R33 genome sequencing and assembly.</title>
        <authorList>
            <person name="Su W."/>
        </authorList>
    </citation>
    <scope>NUCLEOTIDE SEQUENCE [LARGE SCALE GENOMIC DNA]</scope>
    <source>
        <strain evidence="2 3">R33</strain>
    </source>
</reference>